<dbReference type="AlphaFoldDB" id="A0A0A2G9H2"/>
<dbReference type="STRING" id="266762.HQ36_00835"/>
<evidence type="ECO:0000313" key="9">
    <source>
        <dbReference type="Proteomes" id="UP000030134"/>
    </source>
</evidence>
<dbReference type="GO" id="GO:0051607">
    <property type="term" value="P:defense response to virus"/>
    <property type="evidence" value="ECO:0007669"/>
    <property type="project" value="UniProtKB-KW"/>
</dbReference>
<dbReference type="Pfam" id="PF01881">
    <property type="entry name" value="Cas_Cas6_C"/>
    <property type="match status" value="1"/>
</dbReference>
<evidence type="ECO:0000259" key="7">
    <source>
        <dbReference type="Pfam" id="PF01881"/>
    </source>
</evidence>
<evidence type="ECO:0000313" key="8">
    <source>
        <dbReference type="EMBL" id="KGN99050.1"/>
    </source>
</evidence>
<dbReference type="OrthoDB" id="9797488at2"/>
<comment type="function">
    <text evidence="4">CRISPR (clustered regularly interspaced short palindromic repeat), is an adaptive immune system that provides protection against mobile genetic elements (viruses, transposable elements and conjugative plasmids). CRISPR clusters contain sequences complementary to antecedent mobile elements and target invading nucleic acids. CRISPR clusters are transcribed and processed into CRISPR RNA (crRNA).</text>
</comment>
<dbReference type="GO" id="GO:0016788">
    <property type="term" value="F:hydrolase activity, acting on ester bonds"/>
    <property type="evidence" value="ECO:0007669"/>
    <property type="project" value="InterPro"/>
</dbReference>
<feature type="domain" description="CRISPR associated protein Cas6 C-terminal" evidence="7">
    <location>
        <begin position="136"/>
        <end position="256"/>
    </location>
</feature>
<feature type="active site" description="Proton donor" evidence="6">
    <location>
        <position position="46"/>
    </location>
</feature>
<evidence type="ECO:0000256" key="5">
    <source>
        <dbReference type="PIRSR" id="PIRSR005054-1"/>
    </source>
</evidence>
<dbReference type="eggNOG" id="COG1583">
    <property type="taxonomic scope" value="Bacteria"/>
</dbReference>
<dbReference type="RefSeq" id="WP_036882682.1">
    <property type="nucleotide sequence ID" value="NZ_JQZW01000002.1"/>
</dbReference>
<dbReference type="CDD" id="cd21140">
    <property type="entry name" value="Cas6_I-like"/>
    <property type="match status" value="1"/>
</dbReference>
<keyword evidence="9" id="KW-1185">Reference proteome</keyword>
<proteinExistence type="inferred from homology"/>
<dbReference type="Gene3D" id="3.30.70.1890">
    <property type="match status" value="1"/>
</dbReference>
<accession>A0A0A2G9H2</accession>
<dbReference type="Pfam" id="PF21350">
    <property type="entry name" value="Cas6_I-A"/>
    <property type="match status" value="1"/>
</dbReference>
<evidence type="ECO:0000256" key="6">
    <source>
        <dbReference type="PIRSR" id="PIRSR005054-50"/>
    </source>
</evidence>
<comment type="similarity">
    <text evidence="1 4">Belongs to the CRISPR-associated protein Cas6/Cse3/CasE family.</text>
</comment>
<evidence type="ECO:0000256" key="1">
    <source>
        <dbReference type="ARBA" id="ARBA00005937"/>
    </source>
</evidence>
<keyword evidence="2" id="KW-0694">RNA-binding</keyword>
<reference evidence="8 9" key="1">
    <citation type="submission" date="2014-08" db="EMBL/GenBank/DDBJ databases">
        <title>Porphyromonas gingivicanis strain:COT-022_OH1391 Genome sequencing.</title>
        <authorList>
            <person name="Wallis C."/>
            <person name="Deusch O."/>
            <person name="O'Flynn C."/>
            <person name="Davis I."/>
            <person name="Jospin G."/>
            <person name="Darling A.E."/>
            <person name="Coil D.A."/>
            <person name="Alexiev A."/>
            <person name="Horsfall A."/>
            <person name="Kirkwood N."/>
            <person name="Harris S."/>
            <person name="Eisen J.A."/>
        </authorList>
    </citation>
    <scope>NUCLEOTIDE SEQUENCE [LARGE SCALE GENOMIC DNA]</scope>
    <source>
        <strain evidence="9">COT-022 OH1391</strain>
    </source>
</reference>
<gene>
    <name evidence="8" type="ORF">HQ36_00835</name>
</gene>
<name>A0A0A2G9H2_9PORP</name>
<dbReference type="PIRSF" id="PIRSF005054">
    <property type="entry name" value="PF1131"/>
    <property type="match status" value="1"/>
</dbReference>
<dbReference type="InterPro" id="IPR049435">
    <property type="entry name" value="Cas_Cas6_C"/>
</dbReference>
<dbReference type="InterPro" id="IPR010156">
    <property type="entry name" value="CRISPR-assoc_prot_Cas6"/>
</dbReference>
<dbReference type="Proteomes" id="UP000030134">
    <property type="component" value="Unassembled WGS sequence"/>
</dbReference>
<dbReference type="PANTHER" id="PTHR36984:SF1">
    <property type="entry name" value="CRISPR-ASSOCIATED ENDORIBONUCLEASE CAS6 1"/>
    <property type="match status" value="1"/>
</dbReference>
<sequence>MRFKISLQVNKSAYGNLLPLNYQYELSAVIYKILSRSDQTYTEWLHNNGFTGLANQKKFKLFCFSRLNVEKFRLLKESARLEILSDKVSWELSFLPENSTSKFVQGLFSNQVFEVGDRCSSVQFKVERIEAMAPPPLSTEMTFETLSPICLRVHRPDGSTEYISPLHERAEEAIRYGLINRYEAFYNKPYMGEDFFQFEPINTPKSALITIKAGTPFETKVKGFMCRFRVKAPVELMHILYESGIGEQCSQGFGYLRSL</sequence>
<keyword evidence="3" id="KW-0051">Antiviral defense</keyword>
<evidence type="ECO:0000256" key="4">
    <source>
        <dbReference type="PIRNR" id="PIRNR005054"/>
    </source>
</evidence>
<dbReference type="EMBL" id="JQZW01000002">
    <property type="protein sequence ID" value="KGN99050.1"/>
    <property type="molecule type" value="Genomic_DNA"/>
</dbReference>
<feature type="active site" description="Proton acceptor" evidence="6">
    <location>
        <position position="31"/>
    </location>
</feature>
<feature type="site" description="Transition state stabilizer" evidence="5">
    <location>
        <position position="60"/>
    </location>
</feature>
<protein>
    <recommendedName>
        <fullName evidence="4">CRISPR-associated endoribonuclease</fullName>
    </recommendedName>
</protein>
<organism evidence="8 9">
    <name type="scientific">Porphyromonas gingivicanis</name>
    <dbReference type="NCBI Taxonomy" id="266762"/>
    <lineage>
        <taxon>Bacteria</taxon>
        <taxon>Pseudomonadati</taxon>
        <taxon>Bacteroidota</taxon>
        <taxon>Bacteroidia</taxon>
        <taxon>Bacteroidales</taxon>
        <taxon>Porphyromonadaceae</taxon>
        <taxon>Porphyromonas</taxon>
    </lineage>
</organism>
<dbReference type="Gene3D" id="3.30.70.1900">
    <property type="match status" value="1"/>
</dbReference>
<dbReference type="NCBIfam" id="TIGR01877">
    <property type="entry name" value="cas_cas6"/>
    <property type="match status" value="1"/>
</dbReference>
<evidence type="ECO:0000256" key="3">
    <source>
        <dbReference type="ARBA" id="ARBA00023118"/>
    </source>
</evidence>
<dbReference type="InterPro" id="IPR045747">
    <property type="entry name" value="CRISPR-assoc_prot_Cas6_N_sf"/>
</dbReference>
<dbReference type="PANTHER" id="PTHR36984">
    <property type="entry name" value="CRISPR-ASSOCIATED ENDORIBONUCLEASE CAS6 1"/>
    <property type="match status" value="1"/>
</dbReference>
<evidence type="ECO:0000256" key="2">
    <source>
        <dbReference type="ARBA" id="ARBA00022884"/>
    </source>
</evidence>
<dbReference type="GO" id="GO:0003723">
    <property type="term" value="F:RNA binding"/>
    <property type="evidence" value="ECO:0007669"/>
    <property type="project" value="UniProtKB-KW"/>
</dbReference>
<comment type="caution">
    <text evidence="8">The sequence shown here is derived from an EMBL/GenBank/DDBJ whole genome shotgun (WGS) entry which is preliminary data.</text>
</comment>